<protein>
    <submittedName>
        <fullName evidence="1">Uncharacterized protein</fullName>
    </submittedName>
</protein>
<gene>
    <name evidence="1" type="ORF">EV211_1715</name>
</gene>
<evidence type="ECO:0000313" key="2">
    <source>
        <dbReference type="Proteomes" id="UP000295500"/>
    </source>
</evidence>
<dbReference type="EMBL" id="SNXO01000071">
    <property type="protein sequence ID" value="TDP44673.1"/>
    <property type="molecule type" value="Genomic_DNA"/>
</dbReference>
<proteinExistence type="predicted"/>
<accession>A0A4R6PY38</accession>
<comment type="caution">
    <text evidence="1">The sequence shown here is derived from an EMBL/GenBank/DDBJ whole genome shotgun (WGS) entry which is preliminary data.</text>
</comment>
<evidence type="ECO:0000313" key="1">
    <source>
        <dbReference type="EMBL" id="TDP44673.1"/>
    </source>
</evidence>
<sequence>MYLDSNTSYKKTMSEQMTVEMSEQIKRITAFKEMLMEGEDKNE</sequence>
<reference evidence="1 2" key="1">
    <citation type="submission" date="2019-03" db="EMBL/GenBank/DDBJ databases">
        <title>Genomic Encyclopedia of Type Strains, Phase IV (KMG-IV): sequencing the most valuable type-strain genomes for metagenomic binning, comparative biology and taxonomic classification.</title>
        <authorList>
            <person name="Goeker M."/>
        </authorList>
    </citation>
    <scope>NUCLEOTIDE SEQUENCE [LARGE SCALE GENOMIC DNA]</scope>
    <source>
        <strain evidence="1 2">DSM 28287</strain>
    </source>
</reference>
<dbReference type="RefSeq" id="WP_279222035.1">
    <property type="nucleotide sequence ID" value="NZ_SNXO01000071.1"/>
</dbReference>
<keyword evidence="2" id="KW-1185">Reference proteome</keyword>
<name>A0A4R6PY38_9FIRM</name>
<dbReference type="Proteomes" id="UP000295500">
    <property type="component" value="Unassembled WGS sequence"/>
</dbReference>
<dbReference type="AlphaFoldDB" id="A0A4R6PY38"/>
<organism evidence="1 2">
    <name type="scientific">Aminicella lysinilytica</name>
    <dbReference type="NCBI Taxonomy" id="433323"/>
    <lineage>
        <taxon>Bacteria</taxon>
        <taxon>Bacillati</taxon>
        <taxon>Bacillota</taxon>
        <taxon>Clostridia</taxon>
        <taxon>Peptostreptococcales</taxon>
        <taxon>Anaerovoracaceae</taxon>
        <taxon>Aminicella</taxon>
    </lineage>
</organism>